<evidence type="ECO:0000313" key="2">
    <source>
        <dbReference type="Proteomes" id="UP000838756"/>
    </source>
</evidence>
<protein>
    <submittedName>
        <fullName evidence="1">Jg10371 protein</fullName>
    </submittedName>
</protein>
<gene>
    <name evidence="1" type="primary">jg10371</name>
    <name evidence="1" type="ORF">PAEG_LOCUS1449</name>
</gene>
<dbReference type="EMBL" id="CAKXAJ010005094">
    <property type="protein sequence ID" value="CAH2209014.1"/>
    <property type="molecule type" value="Genomic_DNA"/>
</dbReference>
<organism evidence="1 2">
    <name type="scientific">Pararge aegeria aegeria</name>
    <dbReference type="NCBI Taxonomy" id="348720"/>
    <lineage>
        <taxon>Eukaryota</taxon>
        <taxon>Metazoa</taxon>
        <taxon>Ecdysozoa</taxon>
        <taxon>Arthropoda</taxon>
        <taxon>Hexapoda</taxon>
        <taxon>Insecta</taxon>
        <taxon>Pterygota</taxon>
        <taxon>Neoptera</taxon>
        <taxon>Endopterygota</taxon>
        <taxon>Lepidoptera</taxon>
        <taxon>Glossata</taxon>
        <taxon>Ditrysia</taxon>
        <taxon>Papilionoidea</taxon>
        <taxon>Nymphalidae</taxon>
        <taxon>Satyrinae</taxon>
        <taxon>Satyrini</taxon>
        <taxon>Parargina</taxon>
        <taxon>Pararge</taxon>
    </lineage>
</organism>
<name>A0A8S4QGF0_9NEOP</name>
<proteinExistence type="predicted"/>
<reference evidence="1" key="1">
    <citation type="submission" date="2022-03" db="EMBL/GenBank/DDBJ databases">
        <authorList>
            <person name="Lindestad O."/>
        </authorList>
    </citation>
    <scope>NUCLEOTIDE SEQUENCE</scope>
</reference>
<comment type="caution">
    <text evidence="1">The sequence shown here is derived from an EMBL/GenBank/DDBJ whole genome shotgun (WGS) entry which is preliminary data.</text>
</comment>
<evidence type="ECO:0000313" key="1">
    <source>
        <dbReference type="EMBL" id="CAH2209014.1"/>
    </source>
</evidence>
<dbReference type="OrthoDB" id="3246549at2759"/>
<sequence length="100" mass="10674">MWEDDAVGLGVGLGVGLDADTDEELDSLDVSGIGVKVLGDAAYYDAVFDDLMHECKNNAPGARLSARLRKTLERYGCGCTCPEVSFRYCLPSANIEGPTL</sequence>
<accession>A0A8S4QGF0</accession>
<dbReference type="Proteomes" id="UP000838756">
    <property type="component" value="Unassembled WGS sequence"/>
</dbReference>
<keyword evidence="2" id="KW-1185">Reference proteome</keyword>
<dbReference type="AlphaFoldDB" id="A0A8S4QGF0"/>